<dbReference type="EMBL" id="LXPE01000030">
    <property type="protein sequence ID" value="OBA25964.1"/>
    <property type="molecule type" value="Genomic_DNA"/>
</dbReference>
<organism evidence="2 3">
    <name type="scientific">Hanseniaspora valbyensis NRRL Y-1626</name>
    <dbReference type="NCBI Taxonomy" id="766949"/>
    <lineage>
        <taxon>Eukaryota</taxon>
        <taxon>Fungi</taxon>
        <taxon>Dikarya</taxon>
        <taxon>Ascomycota</taxon>
        <taxon>Saccharomycotina</taxon>
        <taxon>Saccharomycetes</taxon>
        <taxon>Saccharomycodales</taxon>
        <taxon>Saccharomycodaceae</taxon>
        <taxon>Hanseniaspora</taxon>
    </lineage>
</organism>
<gene>
    <name evidence="2" type="ORF">HANVADRAFT_3232</name>
</gene>
<feature type="non-terminal residue" evidence="2">
    <location>
        <position position="1"/>
    </location>
</feature>
<proteinExistence type="predicted"/>
<protein>
    <submittedName>
        <fullName evidence="2">Uncharacterized protein</fullName>
    </submittedName>
</protein>
<dbReference type="OrthoDB" id="3972854at2759"/>
<feature type="region of interest" description="Disordered" evidence="1">
    <location>
        <begin position="62"/>
        <end position="96"/>
    </location>
</feature>
<dbReference type="AlphaFoldDB" id="A0A1B7TB53"/>
<dbReference type="Proteomes" id="UP000092321">
    <property type="component" value="Unassembled WGS sequence"/>
</dbReference>
<evidence type="ECO:0000313" key="2">
    <source>
        <dbReference type="EMBL" id="OBA25964.1"/>
    </source>
</evidence>
<name>A0A1B7TB53_9ASCO</name>
<evidence type="ECO:0000256" key="1">
    <source>
        <dbReference type="SAM" id="MobiDB-lite"/>
    </source>
</evidence>
<comment type="caution">
    <text evidence="2">The sequence shown here is derived from an EMBL/GenBank/DDBJ whole genome shotgun (WGS) entry which is preliminary data.</text>
</comment>
<reference evidence="3" key="1">
    <citation type="journal article" date="2016" name="Proc. Natl. Acad. Sci. U.S.A.">
        <title>Comparative genomics of biotechnologically important yeasts.</title>
        <authorList>
            <person name="Riley R."/>
            <person name="Haridas S."/>
            <person name="Wolfe K.H."/>
            <person name="Lopes M.R."/>
            <person name="Hittinger C.T."/>
            <person name="Goeker M."/>
            <person name="Salamov A.A."/>
            <person name="Wisecaver J.H."/>
            <person name="Long T.M."/>
            <person name="Calvey C.H."/>
            <person name="Aerts A.L."/>
            <person name="Barry K.W."/>
            <person name="Choi C."/>
            <person name="Clum A."/>
            <person name="Coughlan A.Y."/>
            <person name="Deshpande S."/>
            <person name="Douglass A.P."/>
            <person name="Hanson S.J."/>
            <person name="Klenk H.-P."/>
            <person name="LaButti K.M."/>
            <person name="Lapidus A."/>
            <person name="Lindquist E.A."/>
            <person name="Lipzen A.M."/>
            <person name="Meier-Kolthoff J.P."/>
            <person name="Ohm R.A."/>
            <person name="Otillar R.P."/>
            <person name="Pangilinan J.L."/>
            <person name="Peng Y."/>
            <person name="Rokas A."/>
            <person name="Rosa C.A."/>
            <person name="Scheuner C."/>
            <person name="Sibirny A.A."/>
            <person name="Slot J.C."/>
            <person name="Stielow J.B."/>
            <person name="Sun H."/>
            <person name="Kurtzman C.P."/>
            <person name="Blackwell M."/>
            <person name="Grigoriev I.V."/>
            <person name="Jeffries T.W."/>
        </authorList>
    </citation>
    <scope>NUCLEOTIDE SEQUENCE [LARGE SCALE GENOMIC DNA]</scope>
    <source>
        <strain evidence="3">NRRL Y-1626</strain>
    </source>
</reference>
<accession>A0A1B7TB53</accession>
<keyword evidence="3" id="KW-1185">Reference proteome</keyword>
<feature type="compositionally biased region" description="Basic and acidic residues" evidence="1">
    <location>
        <begin position="189"/>
        <end position="201"/>
    </location>
</feature>
<sequence>NCWFNLPSNILSIDDRNDDSNNIVYLSDLPFDNGYVTIINGSDKENLNDFAKIENLKQKKYSDPGIQNNNDATEFVDDTINDDTGNNNNSKKVCDSADKQDSSHFIVLQDADGGADMNAEDSSLPKADVSTPTEIIKNESYSNILLSTNNNDMESLASSSNRTQLTNSIKLKFDGLTPPSSPTASPVMDNKKTSSEKEHPGLKSLFKKVLGYK</sequence>
<evidence type="ECO:0000313" key="3">
    <source>
        <dbReference type="Proteomes" id="UP000092321"/>
    </source>
</evidence>
<feature type="region of interest" description="Disordered" evidence="1">
    <location>
        <begin position="172"/>
        <end position="202"/>
    </location>
</feature>